<dbReference type="AlphaFoldDB" id="A0A1I6UH28"/>
<keyword evidence="2" id="KW-1185">Reference proteome</keyword>
<name>A0A1I6UH28_9EURY</name>
<dbReference type="Proteomes" id="UP000199199">
    <property type="component" value="Unassembled WGS sequence"/>
</dbReference>
<protein>
    <submittedName>
        <fullName evidence="1">Uncharacterized protein</fullName>
    </submittedName>
</protein>
<reference evidence="2" key="1">
    <citation type="submission" date="2016-10" db="EMBL/GenBank/DDBJ databases">
        <authorList>
            <person name="Varghese N."/>
            <person name="Submissions S."/>
        </authorList>
    </citation>
    <scope>NUCLEOTIDE SEQUENCE [LARGE SCALE GENOMIC DNA]</scope>
    <source>
        <strain evidence="2">DSM 22427</strain>
    </source>
</reference>
<evidence type="ECO:0000313" key="1">
    <source>
        <dbReference type="EMBL" id="SFT00698.1"/>
    </source>
</evidence>
<sequence>MIDAVSSRWHVTTDDFRSYDDLYRAVRAHLRAVA</sequence>
<gene>
    <name evidence="1" type="ORF">SAMN04488556_3861</name>
</gene>
<accession>A0A1I6UH28</accession>
<proteinExistence type="predicted"/>
<dbReference type="EMBL" id="FOZS01000004">
    <property type="protein sequence ID" value="SFT00698.1"/>
    <property type="molecule type" value="Genomic_DNA"/>
</dbReference>
<organism evidence="1 2">
    <name type="scientific">Halostagnicola kamekurae</name>
    <dbReference type="NCBI Taxonomy" id="619731"/>
    <lineage>
        <taxon>Archaea</taxon>
        <taxon>Methanobacteriati</taxon>
        <taxon>Methanobacteriota</taxon>
        <taxon>Stenosarchaea group</taxon>
        <taxon>Halobacteria</taxon>
        <taxon>Halobacteriales</taxon>
        <taxon>Natrialbaceae</taxon>
        <taxon>Halostagnicola</taxon>
    </lineage>
</organism>
<evidence type="ECO:0000313" key="2">
    <source>
        <dbReference type="Proteomes" id="UP000199199"/>
    </source>
</evidence>